<evidence type="ECO:0000256" key="9">
    <source>
        <dbReference type="ARBA" id="ARBA00022989"/>
    </source>
</evidence>
<evidence type="ECO:0000256" key="7">
    <source>
        <dbReference type="ARBA" id="ARBA00022692"/>
    </source>
</evidence>
<dbReference type="Pfam" id="PF04188">
    <property type="entry name" value="Mannosyl_trans2"/>
    <property type="match status" value="1"/>
</dbReference>
<comment type="caution">
    <text evidence="12">The sequence shown here is derived from an EMBL/GenBank/DDBJ whole genome shotgun (WGS) entry which is preliminary data.</text>
</comment>
<dbReference type="GO" id="GO:0005789">
    <property type="term" value="C:endoplasmic reticulum membrane"/>
    <property type="evidence" value="ECO:0007669"/>
    <property type="project" value="UniProtKB-SubCell"/>
</dbReference>
<accession>A0A9D4UAS9</accession>
<proteinExistence type="inferred from homology"/>
<feature type="transmembrane region" description="Helical" evidence="11">
    <location>
        <begin position="214"/>
        <end position="234"/>
    </location>
</feature>
<comment type="pathway">
    <text evidence="2 11">Glycolipid biosynthesis; glycosylphosphatidylinositol-anchor biosynthesis.</text>
</comment>
<reference evidence="12" key="1">
    <citation type="submission" date="2021-01" db="EMBL/GenBank/DDBJ databases">
        <title>Adiantum capillus-veneris genome.</title>
        <authorList>
            <person name="Fang Y."/>
            <person name="Liao Q."/>
        </authorList>
    </citation>
    <scope>NUCLEOTIDE SEQUENCE</scope>
    <source>
        <strain evidence="12">H3</strain>
        <tissue evidence="12">Leaf</tissue>
    </source>
</reference>
<keyword evidence="5 11" id="KW-0328">Glycosyltransferase</keyword>
<keyword evidence="6 11" id="KW-0808">Transferase</keyword>
<keyword evidence="9 11" id="KW-1133">Transmembrane helix</keyword>
<dbReference type="OrthoDB" id="10252502at2759"/>
<keyword evidence="13" id="KW-1185">Reference proteome</keyword>
<dbReference type="EMBL" id="JABFUD020000020">
    <property type="protein sequence ID" value="KAI5064128.1"/>
    <property type="molecule type" value="Genomic_DNA"/>
</dbReference>
<dbReference type="InterPro" id="IPR007315">
    <property type="entry name" value="PIG-V/Gpi18"/>
</dbReference>
<evidence type="ECO:0000256" key="5">
    <source>
        <dbReference type="ARBA" id="ARBA00022676"/>
    </source>
</evidence>
<dbReference type="AlphaFoldDB" id="A0A9D4UAS9"/>
<feature type="transmembrane region" description="Helical" evidence="11">
    <location>
        <begin position="66"/>
        <end position="86"/>
    </location>
</feature>
<keyword evidence="4 11" id="KW-0337">GPI-anchor biosynthesis</keyword>
<dbReference type="GO" id="GO:0006506">
    <property type="term" value="P:GPI anchor biosynthetic process"/>
    <property type="evidence" value="ECO:0007669"/>
    <property type="project" value="UniProtKB-KW"/>
</dbReference>
<name>A0A9D4UAS9_ADICA</name>
<comment type="subcellular location">
    <subcellularLocation>
        <location evidence="1 11">Endoplasmic reticulum membrane</location>
        <topology evidence="1 11">Multi-pass membrane protein</topology>
    </subcellularLocation>
</comment>
<keyword evidence="8 11" id="KW-0256">Endoplasmic reticulum</keyword>
<comment type="caution">
    <text evidence="11">Lacks conserved residue(s) required for the propagation of feature annotation.</text>
</comment>
<evidence type="ECO:0000256" key="10">
    <source>
        <dbReference type="ARBA" id="ARBA00023136"/>
    </source>
</evidence>
<feature type="transmembrane region" description="Helical" evidence="11">
    <location>
        <begin position="98"/>
        <end position="121"/>
    </location>
</feature>
<dbReference type="GO" id="GO:0031501">
    <property type="term" value="C:mannosyltransferase complex"/>
    <property type="evidence" value="ECO:0007669"/>
    <property type="project" value="TreeGrafter"/>
</dbReference>
<dbReference type="PANTHER" id="PTHR12468:SF2">
    <property type="entry name" value="GPI MANNOSYLTRANSFERASE 2"/>
    <property type="match status" value="1"/>
</dbReference>
<dbReference type="Proteomes" id="UP000886520">
    <property type="component" value="Chromosome 20"/>
</dbReference>
<feature type="transmembrane region" description="Helical" evidence="11">
    <location>
        <begin position="310"/>
        <end position="333"/>
    </location>
</feature>
<feature type="transmembrane region" description="Helical" evidence="11">
    <location>
        <begin position="141"/>
        <end position="161"/>
    </location>
</feature>
<evidence type="ECO:0000313" key="13">
    <source>
        <dbReference type="Proteomes" id="UP000886520"/>
    </source>
</evidence>
<evidence type="ECO:0000256" key="11">
    <source>
        <dbReference type="RuleBase" id="RU363112"/>
    </source>
</evidence>
<keyword evidence="7 11" id="KW-0812">Transmembrane</keyword>
<keyword evidence="10 11" id="KW-0472">Membrane</keyword>
<evidence type="ECO:0000256" key="4">
    <source>
        <dbReference type="ARBA" id="ARBA00022502"/>
    </source>
</evidence>
<protein>
    <recommendedName>
        <fullName evidence="11">GPI mannosyltransferase 2</fullName>
        <ecNumber evidence="11">2.4.1.-</ecNumber>
    </recommendedName>
</protein>
<dbReference type="GO" id="GO:0000009">
    <property type="term" value="F:alpha-1,6-mannosyltransferase activity"/>
    <property type="evidence" value="ECO:0007669"/>
    <property type="project" value="InterPro"/>
</dbReference>
<dbReference type="EC" id="2.4.1.-" evidence="11"/>
<evidence type="ECO:0000313" key="12">
    <source>
        <dbReference type="EMBL" id="KAI5064128.1"/>
    </source>
</evidence>
<comment type="function">
    <text evidence="11">Mannosyltransferase involved in glycosylphosphatidylinositol-anchor biosynthesis.</text>
</comment>
<gene>
    <name evidence="12" type="ORF">GOP47_0020798</name>
</gene>
<dbReference type="PANTHER" id="PTHR12468">
    <property type="entry name" value="GPI MANNOSYLTRANSFERASE 2"/>
    <property type="match status" value="1"/>
</dbReference>
<evidence type="ECO:0000256" key="8">
    <source>
        <dbReference type="ARBA" id="ARBA00022824"/>
    </source>
</evidence>
<organism evidence="12 13">
    <name type="scientific">Adiantum capillus-veneris</name>
    <name type="common">Maidenhair fern</name>
    <dbReference type="NCBI Taxonomy" id="13818"/>
    <lineage>
        <taxon>Eukaryota</taxon>
        <taxon>Viridiplantae</taxon>
        <taxon>Streptophyta</taxon>
        <taxon>Embryophyta</taxon>
        <taxon>Tracheophyta</taxon>
        <taxon>Polypodiopsida</taxon>
        <taxon>Polypodiidae</taxon>
        <taxon>Polypodiales</taxon>
        <taxon>Pteridineae</taxon>
        <taxon>Pteridaceae</taxon>
        <taxon>Vittarioideae</taxon>
        <taxon>Adiantum</taxon>
    </lineage>
</organism>
<feature type="transmembrane region" description="Helical" evidence="11">
    <location>
        <begin position="12"/>
        <end position="39"/>
    </location>
</feature>
<evidence type="ECO:0000256" key="2">
    <source>
        <dbReference type="ARBA" id="ARBA00004687"/>
    </source>
</evidence>
<evidence type="ECO:0000256" key="3">
    <source>
        <dbReference type="ARBA" id="ARBA00008698"/>
    </source>
</evidence>
<comment type="similarity">
    <text evidence="3 11">Belongs to the PIGV family.</text>
</comment>
<evidence type="ECO:0000256" key="1">
    <source>
        <dbReference type="ARBA" id="ARBA00004477"/>
    </source>
</evidence>
<sequence length="384" mass="43482">MLLRTLSRIIPFLGYRATLCLSGFLLNITAFVLSALFFYRVSYMVLKDESLAYQSTTLFCLNPASIFYASIYSESLFSLLTFAGLVDFLRGSRWRSACLFAISGGVRSNGVVHGGFFLYHALRESLKACQRRFFKMVVQTISSAILQTAIVVGPFVAFQAFGFKKLCSKEKENEGIYSRPWCNEKLPYLYGFVQSYYWDVGFLKYFQLKQLPNFLLASPMLSLAVGAIVCYIWHRPKLFVSFGLFLDSAVPVSSMGEVQLKSKMARSAPMIFKDSNLKWRGGNRNCEDDRAIPYDAKKSVSNHFAHERGFFSPLSIPFLMEMGFMALVACFVMHIQVATRFLSVCPPIYWFAAHIIHSPSNSSHGGPWVQFTLGMQSTWMTLES</sequence>
<evidence type="ECO:0000256" key="6">
    <source>
        <dbReference type="ARBA" id="ARBA00022679"/>
    </source>
</evidence>
<dbReference type="GO" id="GO:0004376">
    <property type="term" value="F:GPI mannosyltransferase activity"/>
    <property type="evidence" value="ECO:0007669"/>
    <property type="project" value="InterPro"/>
</dbReference>